<evidence type="ECO:0000259" key="8">
    <source>
        <dbReference type="PROSITE" id="PS50850"/>
    </source>
</evidence>
<evidence type="ECO:0000256" key="2">
    <source>
        <dbReference type="ARBA" id="ARBA00022448"/>
    </source>
</evidence>
<accession>A0ABV9Q1N4</accession>
<dbReference type="InterPro" id="IPR004638">
    <property type="entry name" value="EmrB-like"/>
</dbReference>
<dbReference type="PANTHER" id="PTHR23501:SF191">
    <property type="entry name" value="VACUOLAR BASIC AMINO ACID TRANSPORTER 4"/>
    <property type="match status" value="1"/>
</dbReference>
<dbReference type="InterPro" id="IPR020846">
    <property type="entry name" value="MFS_dom"/>
</dbReference>
<feature type="transmembrane region" description="Helical" evidence="7">
    <location>
        <begin position="42"/>
        <end position="61"/>
    </location>
</feature>
<keyword evidence="3" id="KW-1003">Cell membrane</keyword>
<feature type="transmembrane region" description="Helical" evidence="7">
    <location>
        <begin position="191"/>
        <end position="211"/>
    </location>
</feature>
<evidence type="ECO:0000313" key="9">
    <source>
        <dbReference type="EMBL" id="MFC4767302.1"/>
    </source>
</evidence>
<dbReference type="NCBIfam" id="TIGR00711">
    <property type="entry name" value="efflux_EmrB"/>
    <property type="match status" value="1"/>
</dbReference>
<dbReference type="PRINTS" id="PR01036">
    <property type="entry name" value="TCRTETB"/>
</dbReference>
<keyword evidence="5 7" id="KW-1133">Transmembrane helix</keyword>
<dbReference type="Gene3D" id="1.20.1250.20">
    <property type="entry name" value="MFS general substrate transporter like domains"/>
    <property type="match status" value="1"/>
</dbReference>
<feature type="transmembrane region" description="Helical" evidence="7">
    <location>
        <begin position="296"/>
        <end position="314"/>
    </location>
</feature>
<feature type="transmembrane region" description="Helical" evidence="7">
    <location>
        <begin position="7"/>
        <end position="30"/>
    </location>
</feature>
<feature type="transmembrane region" description="Helical" evidence="7">
    <location>
        <begin position="422"/>
        <end position="445"/>
    </location>
</feature>
<dbReference type="Gene3D" id="1.20.1720.10">
    <property type="entry name" value="Multidrug resistance protein D"/>
    <property type="match status" value="1"/>
</dbReference>
<dbReference type="CDD" id="cd17502">
    <property type="entry name" value="MFS_Azr1_MDR_like"/>
    <property type="match status" value="1"/>
</dbReference>
<feature type="transmembrane region" description="Helical" evidence="7">
    <location>
        <begin position="223"/>
        <end position="241"/>
    </location>
</feature>
<evidence type="ECO:0000256" key="3">
    <source>
        <dbReference type="ARBA" id="ARBA00022475"/>
    </source>
</evidence>
<comment type="subcellular location">
    <subcellularLocation>
        <location evidence="1">Cell membrane</location>
        <topology evidence="1">Multi-pass membrane protein</topology>
    </subcellularLocation>
</comment>
<keyword evidence="4 7" id="KW-0812">Transmembrane</keyword>
<dbReference type="PROSITE" id="PS50850">
    <property type="entry name" value="MFS"/>
    <property type="match status" value="1"/>
</dbReference>
<keyword evidence="2" id="KW-0813">Transport</keyword>
<evidence type="ECO:0000256" key="1">
    <source>
        <dbReference type="ARBA" id="ARBA00004651"/>
    </source>
</evidence>
<gene>
    <name evidence="9" type="ORF">ACFO8Q_07990</name>
</gene>
<evidence type="ECO:0000256" key="5">
    <source>
        <dbReference type="ARBA" id="ARBA00022989"/>
    </source>
</evidence>
<dbReference type="EMBL" id="JBHSHC010000052">
    <property type="protein sequence ID" value="MFC4767302.1"/>
    <property type="molecule type" value="Genomic_DNA"/>
</dbReference>
<proteinExistence type="predicted"/>
<protein>
    <submittedName>
        <fullName evidence="9">MDR family MFS transporter</fullName>
    </submittedName>
</protein>
<feature type="transmembrane region" description="Helical" evidence="7">
    <location>
        <begin position="98"/>
        <end position="119"/>
    </location>
</feature>
<comment type="caution">
    <text evidence="9">The sequence shown here is derived from an EMBL/GenBank/DDBJ whole genome shotgun (WGS) entry which is preliminary data.</text>
</comment>
<dbReference type="Pfam" id="PF07690">
    <property type="entry name" value="MFS_1"/>
    <property type="match status" value="1"/>
</dbReference>
<keyword evidence="6 7" id="KW-0472">Membrane</keyword>
<feature type="transmembrane region" description="Helical" evidence="7">
    <location>
        <begin position="326"/>
        <end position="345"/>
    </location>
</feature>
<organism evidence="9 10">
    <name type="scientific">Effusibacillus consociatus</name>
    <dbReference type="NCBI Taxonomy" id="1117041"/>
    <lineage>
        <taxon>Bacteria</taxon>
        <taxon>Bacillati</taxon>
        <taxon>Bacillota</taxon>
        <taxon>Bacilli</taxon>
        <taxon>Bacillales</taxon>
        <taxon>Alicyclobacillaceae</taxon>
        <taxon>Effusibacillus</taxon>
    </lineage>
</organism>
<feature type="transmembrane region" description="Helical" evidence="7">
    <location>
        <begin position="396"/>
        <end position="416"/>
    </location>
</feature>
<dbReference type="SUPFAM" id="SSF103473">
    <property type="entry name" value="MFS general substrate transporter"/>
    <property type="match status" value="1"/>
</dbReference>
<evidence type="ECO:0000256" key="7">
    <source>
        <dbReference type="SAM" id="Phobius"/>
    </source>
</evidence>
<evidence type="ECO:0000256" key="4">
    <source>
        <dbReference type="ARBA" id="ARBA00022692"/>
    </source>
</evidence>
<feature type="transmembrane region" description="Helical" evidence="7">
    <location>
        <begin position="131"/>
        <end position="153"/>
    </location>
</feature>
<dbReference type="Proteomes" id="UP001596002">
    <property type="component" value="Unassembled WGS sequence"/>
</dbReference>
<feature type="transmembrane region" description="Helical" evidence="7">
    <location>
        <begin position="73"/>
        <end position="92"/>
    </location>
</feature>
<evidence type="ECO:0000313" key="10">
    <source>
        <dbReference type="Proteomes" id="UP001596002"/>
    </source>
</evidence>
<feature type="transmembrane region" description="Helical" evidence="7">
    <location>
        <begin position="159"/>
        <end position="179"/>
    </location>
</feature>
<dbReference type="RefSeq" id="WP_380025221.1">
    <property type="nucleotide sequence ID" value="NZ_JBHSHC010000052.1"/>
</dbReference>
<keyword evidence="10" id="KW-1185">Reference proteome</keyword>
<feature type="transmembrane region" description="Helical" evidence="7">
    <location>
        <begin position="261"/>
        <end position="284"/>
    </location>
</feature>
<dbReference type="InterPro" id="IPR036259">
    <property type="entry name" value="MFS_trans_sf"/>
</dbReference>
<reference evidence="10" key="1">
    <citation type="journal article" date="2019" name="Int. J. Syst. Evol. Microbiol.">
        <title>The Global Catalogue of Microorganisms (GCM) 10K type strain sequencing project: providing services to taxonomists for standard genome sequencing and annotation.</title>
        <authorList>
            <consortium name="The Broad Institute Genomics Platform"/>
            <consortium name="The Broad Institute Genome Sequencing Center for Infectious Disease"/>
            <person name="Wu L."/>
            <person name="Ma J."/>
        </authorList>
    </citation>
    <scope>NUCLEOTIDE SEQUENCE [LARGE SCALE GENOMIC DNA]</scope>
    <source>
        <strain evidence="10">WYCCWR 12678</strain>
    </source>
</reference>
<sequence length="458" mass="48874">MRTNRKAVVLAVMITNFLAAMDVTIVGTAMPTIVGKLGGLSLISWVFSAYLLTSAVSTPLYGKLADLFGRKIMFTIGAGIFLVGSVFCGMADSMTMLVIGRAVQGLGAGAIMAIASTILRDIFTVEERGRVQGLFSGVWGVAAIIGPALGGIIVDFLSWPWVFYINIPFGLLGILLLWFGLDEQIEKKKHAIDFVGAFILTASMTALLLAILQGGKWSWTHPATLSLLAVSFVGVLAFLYVERRAKEPIVPLELFKIRVIVVSNATSFLVGAVLLGVTSYIPLYVQEVLKGSPTEAGFTLTPMSIAWMIGSVYGGRNLVAWGFRRLAYLGVAFIAAGAVLLSVLAPESGRIFAMVLMAVMGIGLGMSTLAFTVAVQSEVDWNRRGIATATNQFVRSLGSSIGVAVMGAVLSCQMLREHSLYAGLHAVFVWIGGFALAAVLTMILFPKQNSLETKEARS</sequence>
<feature type="domain" description="Major facilitator superfamily (MFS) profile" evidence="8">
    <location>
        <begin position="8"/>
        <end position="450"/>
    </location>
</feature>
<feature type="transmembrane region" description="Helical" evidence="7">
    <location>
        <begin position="351"/>
        <end position="375"/>
    </location>
</feature>
<name>A0ABV9Q1N4_9BACL</name>
<dbReference type="PANTHER" id="PTHR23501">
    <property type="entry name" value="MAJOR FACILITATOR SUPERFAMILY"/>
    <property type="match status" value="1"/>
</dbReference>
<dbReference type="InterPro" id="IPR011701">
    <property type="entry name" value="MFS"/>
</dbReference>
<evidence type="ECO:0000256" key="6">
    <source>
        <dbReference type="ARBA" id="ARBA00023136"/>
    </source>
</evidence>